<dbReference type="AlphaFoldDB" id="X0XAK8"/>
<comment type="caution">
    <text evidence="2">The sequence shown here is derived from an EMBL/GenBank/DDBJ whole genome shotgun (WGS) entry which is preliminary data.</text>
</comment>
<dbReference type="EMBL" id="BARS01049503">
    <property type="protein sequence ID" value="GAG33708.1"/>
    <property type="molecule type" value="Genomic_DNA"/>
</dbReference>
<evidence type="ECO:0000256" key="1">
    <source>
        <dbReference type="SAM" id="MobiDB-lite"/>
    </source>
</evidence>
<organism evidence="2">
    <name type="scientific">marine sediment metagenome</name>
    <dbReference type="NCBI Taxonomy" id="412755"/>
    <lineage>
        <taxon>unclassified sequences</taxon>
        <taxon>metagenomes</taxon>
        <taxon>ecological metagenomes</taxon>
    </lineage>
</organism>
<feature type="non-terminal residue" evidence="2">
    <location>
        <position position="81"/>
    </location>
</feature>
<evidence type="ECO:0000313" key="2">
    <source>
        <dbReference type="EMBL" id="GAG33708.1"/>
    </source>
</evidence>
<protein>
    <submittedName>
        <fullName evidence="2">Uncharacterized protein</fullName>
    </submittedName>
</protein>
<feature type="region of interest" description="Disordered" evidence="1">
    <location>
        <begin position="1"/>
        <end position="27"/>
    </location>
</feature>
<sequence length="81" mass="8962">MSGTSPKQLEANRCNARRSTGPRTPAGKARVRFNALKHGLLAKSVILPIRSRSEKRSHFDALLVQLIDELKPVGILEDMLV</sequence>
<name>X0XAK8_9ZZZZ</name>
<reference evidence="2" key="1">
    <citation type="journal article" date="2014" name="Front. Microbiol.">
        <title>High frequency of phylogenetically diverse reductive dehalogenase-homologous genes in deep subseafloor sedimentary metagenomes.</title>
        <authorList>
            <person name="Kawai M."/>
            <person name="Futagami T."/>
            <person name="Toyoda A."/>
            <person name="Takaki Y."/>
            <person name="Nishi S."/>
            <person name="Hori S."/>
            <person name="Arai W."/>
            <person name="Tsubouchi T."/>
            <person name="Morono Y."/>
            <person name="Uchiyama I."/>
            <person name="Ito T."/>
            <person name="Fujiyama A."/>
            <person name="Inagaki F."/>
            <person name="Takami H."/>
        </authorList>
    </citation>
    <scope>NUCLEOTIDE SEQUENCE</scope>
    <source>
        <strain evidence="2">Expedition CK06-06</strain>
    </source>
</reference>
<accession>X0XAK8</accession>
<proteinExistence type="predicted"/>
<gene>
    <name evidence="2" type="ORF">S01H1_74043</name>
</gene>